<dbReference type="RefSeq" id="WP_130440470.1">
    <property type="nucleotide sequence ID" value="NZ_SHKR01000011.1"/>
</dbReference>
<protein>
    <submittedName>
        <fullName evidence="1">Uncharacterized protein DUF664</fullName>
    </submittedName>
</protein>
<dbReference type="Proteomes" id="UP000292027">
    <property type="component" value="Unassembled WGS sequence"/>
</dbReference>
<dbReference type="InterPro" id="IPR034660">
    <property type="entry name" value="DinB/YfiT-like"/>
</dbReference>
<reference evidence="1 2" key="1">
    <citation type="journal article" date="2015" name="Stand. Genomic Sci.">
        <title>Genomic Encyclopedia of Bacterial and Archaeal Type Strains, Phase III: the genomes of soil and plant-associated and newly described type strains.</title>
        <authorList>
            <person name="Whitman W.B."/>
            <person name="Woyke T."/>
            <person name="Klenk H.P."/>
            <person name="Zhou Y."/>
            <person name="Lilburn T.G."/>
            <person name="Beck B.J."/>
            <person name="De Vos P."/>
            <person name="Vandamme P."/>
            <person name="Eisen J.A."/>
            <person name="Garrity G."/>
            <person name="Hugenholtz P."/>
            <person name="Kyrpides N.C."/>
        </authorList>
    </citation>
    <scope>NUCLEOTIDE SEQUENCE [LARGE SCALE GENOMIC DNA]</scope>
    <source>
        <strain evidence="1 2">VKM Ac-2540</strain>
    </source>
</reference>
<evidence type="ECO:0000313" key="2">
    <source>
        <dbReference type="Proteomes" id="UP000292027"/>
    </source>
</evidence>
<proteinExistence type="predicted"/>
<keyword evidence="2" id="KW-1185">Reference proteome</keyword>
<dbReference type="OrthoDB" id="4548523at2"/>
<accession>A0A4Q7X7A5</accession>
<dbReference type="EMBL" id="SHKR01000011">
    <property type="protein sequence ID" value="RZU18967.1"/>
    <property type="molecule type" value="Genomic_DNA"/>
</dbReference>
<dbReference type="Gene3D" id="1.20.120.450">
    <property type="entry name" value="dinb family like domain"/>
    <property type="match status" value="1"/>
</dbReference>
<dbReference type="SUPFAM" id="SSF109854">
    <property type="entry name" value="DinB/YfiT-like putative metalloenzymes"/>
    <property type="match status" value="1"/>
</dbReference>
<comment type="caution">
    <text evidence="1">The sequence shown here is derived from an EMBL/GenBank/DDBJ whole genome shotgun (WGS) entry which is preliminary data.</text>
</comment>
<dbReference type="AlphaFoldDB" id="A0A4Q7X7A5"/>
<name>A0A4Q7X7A5_9ACTN</name>
<dbReference type="Pfam" id="PF04978">
    <property type="entry name" value="MST"/>
    <property type="match status" value="1"/>
</dbReference>
<sequence length="166" mass="18307">MPEITRTRPPEDADERSTFTGLLDFLRSTVELKLSGLTEQQAFARPVDPSALTPAGIVKHLTAVERFWFSIDFAGLGLEWPWSEDDPHGGFPIAPDDTVDGILTAYRAECARSREIIAAAPFDDGARSEGMTFNLRYAVAHLIEETARHLGHLDILREATDGEVGE</sequence>
<dbReference type="InterPro" id="IPR007061">
    <property type="entry name" value="MST-like"/>
</dbReference>
<evidence type="ECO:0000313" key="1">
    <source>
        <dbReference type="EMBL" id="RZU18967.1"/>
    </source>
</evidence>
<organism evidence="1 2">
    <name type="scientific">Kribbella rubisoli</name>
    <dbReference type="NCBI Taxonomy" id="3075929"/>
    <lineage>
        <taxon>Bacteria</taxon>
        <taxon>Bacillati</taxon>
        <taxon>Actinomycetota</taxon>
        <taxon>Actinomycetes</taxon>
        <taxon>Propionibacteriales</taxon>
        <taxon>Kribbellaceae</taxon>
        <taxon>Kribbella</taxon>
    </lineage>
</organism>
<gene>
    <name evidence="1" type="ORF">EV645_1169</name>
</gene>